<gene>
    <name evidence="2" type="ORF">JYU34_003277</name>
</gene>
<accession>A0ABQ7QZL1</accession>
<feature type="region of interest" description="Disordered" evidence="1">
    <location>
        <begin position="36"/>
        <end position="58"/>
    </location>
</feature>
<proteinExistence type="predicted"/>
<comment type="caution">
    <text evidence="2">The sequence shown here is derived from an EMBL/GenBank/DDBJ whole genome shotgun (WGS) entry which is preliminary data.</text>
</comment>
<protein>
    <submittedName>
        <fullName evidence="2">Uncharacterized protein</fullName>
    </submittedName>
</protein>
<evidence type="ECO:0000313" key="3">
    <source>
        <dbReference type="Proteomes" id="UP000823941"/>
    </source>
</evidence>
<evidence type="ECO:0000256" key="1">
    <source>
        <dbReference type="SAM" id="MobiDB-lite"/>
    </source>
</evidence>
<keyword evidence="3" id="KW-1185">Reference proteome</keyword>
<sequence>MRQKANFGNCVVSCVFRLVGRSRGEMKARMCKTRAEENSRWRPSQRKQTREHKRAGSGVAATWVDLKNI</sequence>
<evidence type="ECO:0000313" key="2">
    <source>
        <dbReference type="EMBL" id="KAG7310492.1"/>
    </source>
</evidence>
<reference evidence="2 3" key="1">
    <citation type="submission" date="2021-06" db="EMBL/GenBank/DDBJ databases">
        <title>A haploid diamondback moth (Plutella xylostella L.) genome assembly resolves 31 chromosomes and identifies a diamide resistance mutation.</title>
        <authorList>
            <person name="Ward C.M."/>
            <person name="Perry K.D."/>
            <person name="Baker G."/>
            <person name="Powis K."/>
            <person name="Heckel D.G."/>
            <person name="Baxter S.W."/>
        </authorList>
    </citation>
    <scope>NUCLEOTIDE SEQUENCE [LARGE SCALE GENOMIC DNA]</scope>
    <source>
        <strain evidence="2 3">LV</strain>
        <tissue evidence="2">Single pupa</tissue>
    </source>
</reference>
<organism evidence="2 3">
    <name type="scientific">Plutella xylostella</name>
    <name type="common">Diamondback moth</name>
    <name type="synonym">Plutella maculipennis</name>
    <dbReference type="NCBI Taxonomy" id="51655"/>
    <lineage>
        <taxon>Eukaryota</taxon>
        <taxon>Metazoa</taxon>
        <taxon>Ecdysozoa</taxon>
        <taxon>Arthropoda</taxon>
        <taxon>Hexapoda</taxon>
        <taxon>Insecta</taxon>
        <taxon>Pterygota</taxon>
        <taxon>Neoptera</taxon>
        <taxon>Endopterygota</taxon>
        <taxon>Lepidoptera</taxon>
        <taxon>Glossata</taxon>
        <taxon>Ditrysia</taxon>
        <taxon>Yponomeutoidea</taxon>
        <taxon>Plutellidae</taxon>
        <taxon>Plutella</taxon>
    </lineage>
</organism>
<name>A0ABQ7QZL1_PLUXY</name>
<dbReference type="EMBL" id="JAHIBW010000005">
    <property type="protein sequence ID" value="KAG7310492.1"/>
    <property type="molecule type" value="Genomic_DNA"/>
</dbReference>
<dbReference type="Proteomes" id="UP000823941">
    <property type="component" value="Chromosome 5"/>
</dbReference>
<feature type="compositionally biased region" description="Basic residues" evidence="1">
    <location>
        <begin position="43"/>
        <end position="55"/>
    </location>
</feature>